<evidence type="ECO:0000256" key="4">
    <source>
        <dbReference type="ARBA" id="ARBA00022912"/>
    </source>
</evidence>
<dbReference type="InterPro" id="IPR017867">
    <property type="entry name" value="Tyr_phospatase_low_mol_wt"/>
</dbReference>
<dbReference type="Gene3D" id="3.40.50.2300">
    <property type="match status" value="1"/>
</dbReference>
<evidence type="ECO:0000313" key="8">
    <source>
        <dbReference type="Proteomes" id="UP000199211"/>
    </source>
</evidence>
<keyword evidence="8" id="KW-1185">Reference proteome</keyword>
<evidence type="ECO:0000259" key="6">
    <source>
        <dbReference type="SMART" id="SM00226"/>
    </source>
</evidence>
<dbReference type="RefSeq" id="WP_177190594.1">
    <property type="nucleotide sequence ID" value="NZ_FOTV01000002.1"/>
</dbReference>
<keyword evidence="5" id="KW-0812">Transmembrane</keyword>
<feature type="domain" description="Phosphotyrosine protein phosphatase I" evidence="6">
    <location>
        <begin position="42"/>
        <end position="178"/>
    </location>
</feature>
<name>A0ABY1FJ97_9GAMM</name>
<dbReference type="PANTHER" id="PTHR11717:SF7">
    <property type="entry name" value="LOW MOLECULAR WEIGHT PHOSPHOTYROSINE PROTEIN PHOSPHATASE"/>
    <property type="match status" value="1"/>
</dbReference>
<accession>A0ABY1FJ97</accession>
<evidence type="ECO:0000256" key="3">
    <source>
        <dbReference type="ARBA" id="ARBA00022801"/>
    </source>
</evidence>
<reference evidence="7 8" key="1">
    <citation type="submission" date="2016-10" db="EMBL/GenBank/DDBJ databases">
        <authorList>
            <person name="Varghese N."/>
            <person name="Submissions S."/>
        </authorList>
    </citation>
    <scope>NUCLEOTIDE SEQUENCE [LARGE SCALE GENOMIC DNA]</scope>
    <source>
        <strain evidence="7 8">DSM 26291</strain>
    </source>
</reference>
<evidence type="ECO:0000256" key="5">
    <source>
        <dbReference type="SAM" id="Phobius"/>
    </source>
</evidence>
<dbReference type="PANTHER" id="PTHR11717">
    <property type="entry name" value="LOW MOLECULAR WEIGHT PROTEIN TYROSINE PHOSPHATASE"/>
    <property type="match status" value="1"/>
</dbReference>
<dbReference type="EC" id="3.1.3.48" evidence="2"/>
<organism evidence="7 8">
    <name type="scientific">Marinobacter salarius</name>
    <dbReference type="NCBI Taxonomy" id="1420917"/>
    <lineage>
        <taxon>Bacteria</taxon>
        <taxon>Pseudomonadati</taxon>
        <taxon>Pseudomonadota</taxon>
        <taxon>Gammaproteobacteria</taxon>
        <taxon>Pseudomonadales</taxon>
        <taxon>Marinobacteraceae</taxon>
        <taxon>Marinobacter</taxon>
    </lineage>
</organism>
<comment type="similarity">
    <text evidence="1">Belongs to the low molecular weight phosphotyrosine protein phosphatase family.</text>
</comment>
<keyword evidence="4" id="KW-0904">Protein phosphatase</keyword>
<keyword evidence="5" id="KW-0472">Membrane</keyword>
<dbReference type="InterPro" id="IPR036196">
    <property type="entry name" value="Ptyr_pPase_sf"/>
</dbReference>
<dbReference type="Proteomes" id="UP000199211">
    <property type="component" value="Unassembled WGS sequence"/>
</dbReference>
<sequence length="178" mass="20348">MNRLVYERFGSKKGLFLYIYYLLLAQAGLYSRYAHVRPKRNQRLVFVCSGNICRSPLAEAYARSLGKDSASCGLHCGDGFAADHRARNFANQRGLSLESHKTVNVRDFEFQDTDLIVVMEPAQITSFHDKIGKKYQLVLAGSYCDRPYPYIHDPFNTCDEFFTHCEQRVMEAVRGLCA</sequence>
<dbReference type="EMBL" id="FOTV01000002">
    <property type="protein sequence ID" value="SFL45647.1"/>
    <property type="molecule type" value="Genomic_DNA"/>
</dbReference>
<dbReference type="PRINTS" id="PR00719">
    <property type="entry name" value="LMWPTPASE"/>
</dbReference>
<protein>
    <recommendedName>
        <fullName evidence="2">protein-tyrosine-phosphatase</fullName>
        <ecNumber evidence="2">3.1.3.48</ecNumber>
    </recommendedName>
</protein>
<evidence type="ECO:0000256" key="1">
    <source>
        <dbReference type="ARBA" id="ARBA00011063"/>
    </source>
</evidence>
<proteinExistence type="inferred from homology"/>
<keyword evidence="3" id="KW-0378">Hydrolase</keyword>
<feature type="transmembrane region" description="Helical" evidence="5">
    <location>
        <begin position="15"/>
        <end position="33"/>
    </location>
</feature>
<dbReference type="SUPFAM" id="SSF52788">
    <property type="entry name" value="Phosphotyrosine protein phosphatases I"/>
    <property type="match status" value="1"/>
</dbReference>
<evidence type="ECO:0000313" key="7">
    <source>
        <dbReference type="EMBL" id="SFL45647.1"/>
    </source>
</evidence>
<keyword evidence="5" id="KW-1133">Transmembrane helix</keyword>
<comment type="caution">
    <text evidence="7">The sequence shown here is derived from an EMBL/GenBank/DDBJ whole genome shotgun (WGS) entry which is preliminary data.</text>
</comment>
<evidence type="ECO:0000256" key="2">
    <source>
        <dbReference type="ARBA" id="ARBA00013064"/>
    </source>
</evidence>
<dbReference type="InterPro" id="IPR050438">
    <property type="entry name" value="LMW_PTPase"/>
</dbReference>
<dbReference type="SMART" id="SM00226">
    <property type="entry name" value="LMWPc"/>
    <property type="match status" value="1"/>
</dbReference>
<dbReference type="InterPro" id="IPR023485">
    <property type="entry name" value="Ptyr_pPase"/>
</dbReference>
<gene>
    <name evidence="7" type="ORF">SAMN04487868_10255</name>
</gene>
<dbReference type="Pfam" id="PF01451">
    <property type="entry name" value="LMWPc"/>
    <property type="match status" value="1"/>
</dbReference>